<name>A0A178LWI0_9CHLR</name>
<dbReference type="RefSeq" id="WP_066791066.1">
    <property type="nucleotide sequence ID" value="NZ_LWQS01000101.1"/>
</dbReference>
<dbReference type="AlphaFoldDB" id="A0A178LWI0"/>
<accession>A0A178LWI0</accession>
<dbReference type="EMBL" id="LWQS01000101">
    <property type="protein sequence ID" value="OAN38892.1"/>
    <property type="molecule type" value="Genomic_DNA"/>
</dbReference>
<sequence>MIGRNRVQAITEAITLQYANGKSLARPVGSKRFSPYIGFHIEAGRDDELDARFRAARIEQIEIKHQRQGGTEIVRHWALGETIRFYVVTSGPVAQTVAGSLGRNATATAAAGIGLRWGSNDRSRMAVRGYLDLLVRMDLLRLAQLTVRSRMTDVLLAALLDHGRVCEAADALIDRTRHPELVTFHELALPLGPGDEEEWGKGETTTVVPFKSLHPVQIDRDYIEQIWRPDAVHQAALRDWPGIQAWAGEYALQADERSTRERSDIVEPVGH</sequence>
<comment type="caution">
    <text evidence="1">The sequence shown here is derived from an EMBL/GenBank/DDBJ whole genome shotgun (WGS) entry which is preliminary data.</text>
</comment>
<reference evidence="1 2" key="1">
    <citation type="submission" date="2016-04" db="EMBL/GenBank/DDBJ databases">
        <title>Chloroflexus islandicus sp. nov., a thermophilic filamentous anoxygenic phototrophic bacterium from geyser Strokkur (Iceland).</title>
        <authorList>
            <person name="Gaisin V.A."/>
            <person name="Kalashnikov A.M."/>
            <person name="Sukhacheva M.V."/>
            <person name="Grouzdev D.S."/>
            <person name="Ivanov T.M."/>
            <person name="Kuznetsov B."/>
            <person name="Gorlenko V.M."/>
        </authorList>
    </citation>
    <scope>NUCLEOTIDE SEQUENCE [LARGE SCALE GENOMIC DNA]</scope>
    <source>
        <strain evidence="2">isl-2</strain>
    </source>
</reference>
<gene>
    <name evidence="1" type="ORF">A6A03_19675</name>
</gene>
<evidence type="ECO:0000313" key="2">
    <source>
        <dbReference type="Proteomes" id="UP000078287"/>
    </source>
</evidence>
<proteinExistence type="predicted"/>
<evidence type="ECO:0000313" key="1">
    <source>
        <dbReference type="EMBL" id="OAN38892.1"/>
    </source>
</evidence>
<organism evidence="1 2">
    <name type="scientific">Chloroflexus islandicus</name>
    <dbReference type="NCBI Taxonomy" id="1707952"/>
    <lineage>
        <taxon>Bacteria</taxon>
        <taxon>Bacillati</taxon>
        <taxon>Chloroflexota</taxon>
        <taxon>Chloroflexia</taxon>
        <taxon>Chloroflexales</taxon>
        <taxon>Chloroflexineae</taxon>
        <taxon>Chloroflexaceae</taxon>
        <taxon>Chloroflexus</taxon>
    </lineage>
</organism>
<dbReference type="Proteomes" id="UP000078287">
    <property type="component" value="Unassembled WGS sequence"/>
</dbReference>
<dbReference type="OrthoDB" id="147501at2"/>
<keyword evidence="2" id="KW-1185">Reference proteome</keyword>
<protein>
    <submittedName>
        <fullName evidence="1">Uncharacterized protein</fullName>
    </submittedName>
</protein>